<protein>
    <submittedName>
        <fullName evidence="1">9520_t:CDS:1</fullName>
    </submittedName>
</protein>
<name>A0A9N8Z1R8_9GLOM</name>
<organism evidence="1 2">
    <name type="scientific">Diversispora eburnea</name>
    <dbReference type="NCBI Taxonomy" id="1213867"/>
    <lineage>
        <taxon>Eukaryota</taxon>
        <taxon>Fungi</taxon>
        <taxon>Fungi incertae sedis</taxon>
        <taxon>Mucoromycota</taxon>
        <taxon>Glomeromycotina</taxon>
        <taxon>Glomeromycetes</taxon>
        <taxon>Diversisporales</taxon>
        <taxon>Diversisporaceae</taxon>
        <taxon>Diversispora</taxon>
    </lineage>
</organism>
<sequence>MKSGEKWQNWKNIKTTITQNRNNNKEKEVKFWDIPVGMREQEFKHMLNHKFEKVISCTMSTRGMWLSAIAYFDDPNILEQILFEWSQMVGEESCKVSISSMTFTELKNRDAHTVKLINLSSDMLPHELHVIITQMEVKTYYFPRNLYGKKKRMTIITLESEEEKRKLIEQTWKAEEYIIKIVDIKTKTCHRKNIWY</sequence>
<dbReference type="EMBL" id="CAJVPK010000148">
    <property type="protein sequence ID" value="CAG8460141.1"/>
    <property type="molecule type" value="Genomic_DNA"/>
</dbReference>
<comment type="caution">
    <text evidence="1">The sequence shown here is derived from an EMBL/GenBank/DDBJ whole genome shotgun (WGS) entry which is preliminary data.</text>
</comment>
<gene>
    <name evidence="1" type="ORF">DEBURN_LOCUS2635</name>
</gene>
<proteinExistence type="predicted"/>
<accession>A0A9N8Z1R8</accession>
<reference evidence="1" key="1">
    <citation type="submission" date="2021-06" db="EMBL/GenBank/DDBJ databases">
        <authorList>
            <person name="Kallberg Y."/>
            <person name="Tangrot J."/>
            <person name="Rosling A."/>
        </authorList>
    </citation>
    <scope>NUCLEOTIDE SEQUENCE</scope>
    <source>
        <strain evidence="1">AZ414A</strain>
    </source>
</reference>
<dbReference type="AlphaFoldDB" id="A0A9N8Z1R8"/>
<dbReference type="OrthoDB" id="2475406at2759"/>
<dbReference type="Proteomes" id="UP000789706">
    <property type="component" value="Unassembled WGS sequence"/>
</dbReference>
<keyword evidence="2" id="KW-1185">Reference proteome</keyword>
<evidence type="ECO:0000313" key="2">
    <source>
        <dbReference type="Proteomes" id="UP000789706"/>
    </source>
</evidence>
<evidence type="ECO:0000313" key="1">
    <source>
        <dbReference type="EMBL" id="CAG8460141.1"/>
    </source>
</evidence>